<organism evidence="1 2">
    <name type="scientific">Melia azedarach</name>
    <name type="common">Chinaberry tree</name>
    <dbReference type="NCBI Taxonomy" id="155640"/>
    <lineage>
        <taxon>Eukaryota</taxon>
        <taxon>Viridiplantae</taxon>
        <taxon>Streptophyta</taxon>
        <taxon>Embryophyta</taxon>
        <taxon>Tracheophyta</taxon>
        <taxon>Spermatophyta</taxon>
        <taxon>Magnoliopsida</taxon>
        <taxon>eudicotyledons</taxon>
        <taxon>Gunneridae</taxon>
        <taxon>Pentapetalae</taxon>
        <taxon>rosids</taxon>
        <taxon>malvids</taxon>
        <taxon>Sapindales</taxon>
        <taxon>Meliaceae</taxon>
        <taxon>Melia</taxon>
    </lineage>
</organism>
<evidence type="ECO:0000313" key="2">
    <source>
        <dbReference type="Proteomes" id="UP001164539"/>
    </source>
</evidence>
<proteinExistence type="predicted"/>
<gene>
    <name evidence="1" type="ORF">OWV82_010114</name>
</gene>
<dbReference type="Proteomes" id="UP001164539">
    <property type="component" value="Chromosome 5"/>
</dbReference>
<reference evidence="1 2" key="1">
    <citation type="journal article" date="2023" name="Science">
        <title>Complex scaffold remodeling in plant triterpene biosynthesis.</title>
        <authorList>
            <person name="De La Pena R."/>
            <person name="Hodgson H."/>
            <person name="Liu J.C."/>
            <person name="Stephenson M.J."/>
            <person name="Martin A.C."/>
            <person name="Owen C."/>
            <person name="Harkess A."/>
            <person name="Leebens-Mack J."/>
            <person name="Jimenez L.E."/>
            <person name="Osbourn A."/>
            <person name="Sattely E.S."/>
        </authorList>
    </citation>
    <scope>NUCLEOTIDE SEQUENCE [LARGE SCALE GENOMIC DNA]</scope>
    <source>
        <strain evidence="2">cv. JPN11</strain>
        <tissue evidence="1">Leaf</tissue>
    </source>
</reference>
<comment type="caution">
    <text evidence="1">The sequence shown here is derived from an EMBL/GenBank/DDBJ whole genome shotgun (WGS) entry which is preliminary data.</text>
</comment>
<evidence type="ECO:0000313" key="1">
    <source>
        <dbReference type="EMBL" id="KAJ4718433.1"/>
    </source>
</evidence>
<dbReference type="EMBL" id="CM051398">
    <property type="protein sequence ID" value="KAJ4718433.1"/>
    <property type="molecule type" value="Genomic_DNA"/>
</dbReference>
<name>A0ACC1Y5H8_MELAZ</name>
<keyword evidence="2" id="KW-1185">Reference proteome</keyword>
<sequence length="894" mass="102297">MGNVIGIQISCDAIFSVCLSCTLKKAANVRQLEDNLLALETQLQKLIEAKDDVLMRVLTAEQQRMRRLNQVQGWLSRVERAKREVDELMRHSSQEKAKLCLGGFCSKNCISSYKFGKEVAKLLRDVENIMSEGAFETVAERIPEAAVDEINCDPTTVGMESIFEEVWKSLGKESVGIIGIYGMGGVGKTTLLTRINNKFVKTPKPFDVVVSVVVSRDLRLEKIQHEIGKRIGLYNESWTNRGFEEKADDIFKILSKKKFVLLLDDIWERVDLIKVGVPLPSAKIKSKILFTTRFRDICGLIEADEKFKVECLSEEKAWELFQKKVGEDTLNSHPDIPDLAQTVAKECGGLPLALKTVGRAMACRKTTEEWRYAIQLLRRSSAEFLGMEKEVYPLLKFSYDSLPSDKIRSCLLYCSLFPEDVSIQKSRLIDFWIGEGFLDDTDSSGVRNQGYYIIGVLLRACLLEEEGSYCVKMHDVIRDTALWIACEIEKEKENFLVRAGVGLREAPEIEKWEGVRRVSLMRNQIGFLSEVPTCPNLLTLFLEDNRLAMINRDFFQSMHSLRVLTLSRNRFLNEFPFGIVRLVSLQSLEMSGALIKKLPKELKSLVNLKCLNLEFTAALHTIPRQVMSSFTKLRVLRMFRGGMATSDETAAEDNVLFGGGESLVEELFSLKHLDMLTFNLKSSRALHRFSSARKFQICSRSISLQCFDDSKSLDISCLADLKNLDRLSVDDCELLEELKIGYTEEVQKARQPHAFHRLGSILVRNCCKLRDLTWLVFLPKLTHVRIFDCSAMEEIISVEKFSDYLETMRNVEPLAKLEYLHLEDLPNLKRIYWKPLRLTDISVIRCPELKQLPLDSKSAGQRKIRIRGKEDWWKKLQWENEATQNAFLPFFSAR</sequence>
<protein>
    <submittedName>
        <fullName evidence="1">NBS-LRR type disease resistance protein</fullName>
    </submittedName>
</protein>
<accession>A0ACC1Y5H8</accession>